<gene>
    <name evidence="2" type="ORF">TRITD_2Av1G070200</name>
</gene>
<dbReference type="AlphaFoldDB" id="A0A9R1NPH5"/>
<name>A0A9R1NPH5_TRITD</name>
<accession>A0A9R1NPH5</accession>
<organism evidence="2 3">
    <name type="scientific">Triticum turgidum subsp. durum</name>
    <name type="common">Durum wheat</name>
    <name type="synonym">Triticum durum</name>
    <dbReference type="NCBI Taxonomy" id="4567"/>
    <lineage>
        <taxon>Eukaryota</taxon>
        <taxon>Viridiplantae</taxon>
        <taxon>Streptophyta</taxon>
        <taxon>Embryophyta</taxon>
        <taxon>Tracheophyta</taxon>
        <taxon>Spermatophyta</taxon>
        <taxon>Magnoliopsida</taxon>
        <taxon>Liliopsida</taxon>
        <taxon>Poales</taxon>
        <taxon>Poaceae</taxon>
        <taxon>BOP clade</taxon>
        <taxon>Pooideae</taxon>
        <taxon>Triticodae</taxon>
        <taxon>Triticeae</taxon>
        <taxon>Triticinae</taxon>
        <taxon>Triticum</taxon>
    </lineage>
</organism>
<dbReference type="Gramene" id="TRITD2Av1G070200.1">
    <property type="protein sequence ID" value="TRITD2Av1G070200.1"/>
    <property type="gene ID" value="TRITD2Av1G070200"/>
</dbReference>
<proteinExistence type="predicted"/>
<dbReference type="GO" id="GO:0045165">
    <property type="term" value="P:cell fate commitment"/>
    <property type="evidence" value="ECO:0007669"/>
    <property type="project" value="TreeGrafter"/>
</dbReference>
<dbReference type="GO" id="GO:0009944">
    <property type="term" value="P:polarity specification of adaxial/abaxial axis"/>
    <property type="evidence" value="ECO:0007669"/>
    <property type="project" value="TreeGrafter"/>
</dbReference>
<dbReference type="PANTHER" id="PTHR31675">
    <property type="entry name" value="PROTEIN YABBY 6-RELATED"/>
    <property type="match status" value="1"/>
</dbReference>
<keyword evidence="3" id="KW-1185">Reference proteome</keyword>
<evidence type="ECO:0000259" key="1">
    <source>
        <dbReference type="Pfam" id="PF24868"/>
    </source>
</evidence>
<dbReference type="GO" id="GO:0005634">
    <property type="term" value="C:nucleus"/>
    <property type="evidence" value="ECO:0007669"/>
    <property type="project" value="TreeGrafter"/>
</dbReference>
<feature type="domain" description="YABBY N-terminal" evidence="1">
    <location>
        <begin position="13"/>
        <end position="58"/>
    </location>
</feature>
<dbReference type="EMBL" id="LT934113">
    <property type="protein sequence ID" value="VAH28704.1"/>
    <property type="molecule type" value="Genomic_DNA"/>
</dbReference>
<dbReference type="InterPro" id="IPR006780">
    <property type="entry name" value="YABBY"/>
</dbReference>
<protein>
    <recommendedName>
        <fullName evidence="1">YABBY N-terminal domain-containing protein</fullName>
    </recommendedName>
</protein>
<dbReference type="PANTHER" id="PTHR31675:SF8">
    <property type="entry name" value="AXIAL REGULATOR YABBY 4"/>
    <property type="match status" value="1"/>
</dbReference>
<dbReference type="InterPro" id="IPR056776">
    <property type="entry name" value="YABBY_N"/>
</dbReference>
<reference evidence="2 3" key="1">
    <citation type="submission" date="2017-09" db="EMBL/GenBank/DDBJ databases">
        <authorList>
            <consortium name="International Durum Wheat Genome Sequencing Consortium (IDWGSC)"/>
            <person name="Milanesi L."/>
        </authorList>
    </citation>
    <scope>NUCLEOTIDE SEQUENCE [LARGE SCALE GENOMIC DNA]</scope>
    <source>
        <strain evidence="3">cv. Svevo</strain>
    </source>
</reference>
<sequence length="70" mass="7156">MSSSASRPALGLDERLGYVQCRFCATILLVSVPCSGLLKMVAVQCGCCAGVLSVSVASPPPPPPPPSLRL</sequence>
<dbReference type="Proteomes" id="UP000324705">
    <property type="component" value="Chromosome 2A"/>
</dbReference>
<evidence type="ECO:0000313" key="3">
    <source>
        <dbReference type="Proteomes" id="UP000324705"/>
    </source>
</evidence>
<dbReference type="Pfam" id="PF24868">
    <property type="entry name" value="YABBY_N"/>
    <property type="match status" value="1"/>
</dbReference>
<evidence type="ECO:0000313" key="2">
    <source>
        <dbReference type="EMBL" id="VAH28704.1"/>
    </source>
</evidence>
<dbReference type="GO" id="GO:0048481">
    <property type="term" value="P:plant ovule development"/>
    <property type="evidence" value="ECO:0007669"/>
    <property type="project" value="TreeGrafter"/>
</dbReference>